<comment type="caution">
    <text evidence="1">The sequence shown here is derived from an EMBL/GenBank/DDBJ whole genome shotgun (WGS) entry which is preliminary data.</text>
</comment>
<name>A0AAJ3VVC6_9BURK</name>
<dbReference type="Proteomes" id="UP001246473">
    <property type="component" value="Unassembled WGS sequence"/>
</dbReference>
<reference evidence="1" key="1">
    <citation type="submission" date="2022-08" db="EMBL/GenBank/DDBJ databases">
        <authorList>
            <person name="Kim S.-J."/>
        </authorList>
    </citation>
    <scope>NUCLEOTIDE SEQUENCE</scope>
    <source>
        <strain evidence="1">KJ</strain>
    </source>
</reference>
<organism evidence="1 2">
    <name type="scientific">Paraburkholderia fungorum</name>
    <dbReference type="NCBI Taxonomy" id="134537"/>
    <lineage>
        <taxon>Bacteria</taxon>
        <taxon>Pseudomonadati</taxon>
        <taxon>Pseudomonadota</taxon>
        <taxon>Betaproteobacteria</taxon>
        <taxon>Burkholderiales</taxon>
        <taxon>Burkholderiaceae</taxon>
        <taxon>Paraburkholderia</taxon>
    </lineage>
</organism>
<dbReference type="EMBL" id="JANSLM010000001">
    <property type="protein sequence ID" value="MDT8836516.1"/>
    <property type="molecule type" value="Genomic_DNA"/>
</dbReference>
<dbReference type="AlphaFoldDB" id="A0AAJ3VVC6"/>
<evidence type="ECO:0000313" key="1">
    <source>
        <dbReference type="EMBL" id="MDT8836516.1"/>
    </source>
</evidence>
<gene>
    <name evidence="1" type="ORF">ParKJ_03740</name>
</gene>
<accession>A0AAJ3VVC6</accession>
<proteinExistence type="predicted"/>
<dbReference type="RefSeq" id="WP_028197835.1">
    <property type="nucleotide sequence ID" value="NZ_CADFGE010000004.1"/>
</dbReference>
<evidence type="ECO:0000313" key="2">
    <source>
        <dbReference type="Proteomes" id="UP001246473"/>
    </source>
</evidence>
<protein>
    <submittedName>
        <fullName evidence="1">Uncharacterized protein</fullName>
    </submittedName>
</protein>
<sequence length="125" mass="13482">MKGKHPIAPEMGTPDMIRRPLRDLIAGFAQLPTMPSGEPDYDEAEPDVLVSLAESAGLAIQIMHQGLSAIGLLYAHTADQIAAGQIKAVHAAPLGRLQAELGELLPYIYRLSSECRRFTADYVGD</sequence>